<comment type="caution">
    <text evidence="1">The sequence shown here is derived from an EMBL/GenBank/DDBJ whole genome shotgun (WGS) entry which is preliminary data.</text>
</comment>
<reference evidence="2" key="1">
    <citation type="journal article" date="2024" name="IScience">
        <title>Strigolactones Initiate the Formation of Haustorium-like Structures in Castilleja.</title>
        <authorList>
            <person name="Buerger M."/>
            <person name="Peterson D."/>
            <person name="Chory J."/>
        </authorList>
    </citation>
    <scope>NUCLEOTIDE SEQUENCE [LARGE SCALE GENOMIC DNA]</scope>
</reference>
<dbReference type="Proteomes" id="UP001632038">
    <property type="component" value="Unassembled WGS sequence"/>
</dbReference>
<dbReference type="EMBL" id="JAVIJP010000107">
    <property type="protein sequence ID" value="KAL3614126.1"/>
    <property type="molecule type" value="Genomic_DNA"/>
</dbReference>
<accession>A0ABD3BAK1</accession>
<evidence type="ECO:0000313" key="1">
    <source>
        <dbReference type="EMBL" id="KAL3614126.1"/>
    </source>
</evidence>
<sequence>MAREALGVERDKKRARKHSSQEITRIAVATLATAKGILADYQENGSIAVATLATAIATAKCTLPDYQDNGSIAVATLATAIAAHGLFERGFQPIIGFYQS</sequence>
<keyword evidence="2" id="KW-1185">Reference proteome</keyword>
<evidence type="ECO:0000313" key="2">
    <source>
        <dbReference type="Proteomes" id="UP001632038"/>
    </source>
</evidence>
<proteinExistence type="predicted"/>
<name>A0ABD3BAK1_9LAMI</name>
<organism evidence="1 2">
    <name type="scientific">Castilleja foliolosa</name>
    <dbReference type="NCBI Taxonomy" id="1961234"/>
    <lineage>
        <taxon>Eukaryota</taxon>
        <taxon>Viridiplantae</taxon>
        <taxon>Streptophyta</taxon>
        <taxon>Embryophyta</taxon>
        <taxon>Tracheophyta</taxon>
        <taxon>Spermatophyta</taxon>
        <taxon>Magnoliopsida</taxon>
        <taxon>eudicotyledons</taxon>
        <taxon>Gunneridae</taxon>
        <taxon>Pentapetalae</taxon>
        <taxon>asterids</taxon>
        <taxon>lamiids</taxon>
        <taxon>Lamiales</taxon>
        <taxon>Orobanchaceae</taxon>
        <taxon>Pedicularideae</taxon>
        <taxon>Castillejinae</taxon>
        <taxon>Castilleja</taxon>
    </lineage>
</organism>
<protein>
    <submittedName>
        <fullName evidence="1">Uncharacterized protein</fullName>
    </submittedName>
</protein>
<dbReference type="AlphaFoldDB" id="A0ABD3BAK1"/>
<gene>
    <name evidence="1" type="ORF">CASFOL_042200</name>
</gene>